<evidence type="ECO:0000256" key="1">
    <source>
        <dbReference type="SAM" id="Phobius"/>
    </source>
</evidence>
<evidence type="ECO:0000313" key="3">
    <source>
        <dbReference type="Proteomes" id="UP001596138"/>
    </source>
</evidence>
<proteinExistence type="predicted"/>
<feature type="transmembrane region" description="Helical" evidence="1">
    <location>
        <begin position="25"/>
        <end position="44"/>
    </location>
</feature>
<comment type="caution">
    <text evidence="2">The sequence shown here is derived from an EMBL/GenBank/DDBJ whole genome shotgun (WGS) entry which is preliminary data.</text>
</comment>
<dbReference type="EMBL" id="JBHSTI010000002">
    <property type="protein sequence ID" value="MFC6236620.1"/>
    <property type="molecule type" value="Genomic_DNA"/>
</dbReference>
<organism evidence="2 3">
    <name type="scientific">Longivirga aurantiaca</name>
    <dbReference type="NCBI Taxonomy" id="1837743"/>
    <lineage>
        <taxon>Bacteria</taxon>
        <taxon>Bacillati</taxon>
        <taxon>Actinomycetota</taxon>
        <taxon>Actinomycetes</taxon>
        <taxon>Sporichthyales</taxon>
        <taxon>Sporichthyaceae</taxon>
        <taxon>Longivirga</taxon>
    </lineage>
</organism>
<keyword evidence="1" id="KW-0472">Membrane</keyword>
<keyword evidence="1" id="KW-0812">Transmembrane</keyword>
<keyword evidence="1" id="KW-1133">Transmembrane helix</keyword>
<dbReference type="RefSeq" id="WP_386763661.1">
    <property type="nucleotide sequence ID" value="NZ_JBHSTI010000002.1"/>
</dbReference>
<reference evidence="3" key="1">
    <citation type="journal article" date="2019" name="Int. J. Syst. Evol. Microbiol.">
        <title>The Global Catalogue of Microorganisms (GCM) 10K type strain sequencing project: providing services to taxonomists for standard genome sequencing and annotation.</title>
        <authorList>
            <consortium name="The Broad Institute Genomics Platform"/>
            <consortium name="The Broad Institute Genome Sequencing Center for Infectious Disease"/>
            <person name="Wu L."/>
            <person name="Ma J."/>
        </authorList>
    </citation>
    <scope>NUCLEOTIDE SEQUENCE [LARGE SCALE GENOMIC DNA]</scope>
    <source>
        <strain evidence="3">CGMCC 4.7317</strain>
    </source>
</reference>
<evidence type="ECO:0000313" key="2">
    <source>
        <dbReference type="EMBL" id="MFC6236620.1"/>
    </source>
</evidence>
<dbReference type="Proteomes" id="UP001596138">
    <property type="component" value="Unassembled WGS sequence"/>
</dbReference>
<name>A0ABW1SXQ5_9ACTN</name>
<protein>
    <submittedName>
        <fullName evidence="2">Uncharacterized protein</fullName>
    </submittedName>
</protein>
<gene>
    <name evidence="2" type="ORF">ACFQGU_01925</name>
</gene>
<sequence>MSVDVEAPTTVPRSAAVRPRRGRSIAVAVVAALALGLLASAYTYRRAVTSERDSTFMAVLQAQSMTAFTQMQAVGYGQAPADAVVMSEVVGLELRYYEQGRSITVTTPKMRLGSPTSYVVLDAEMSNGDLPGWVGDRYTYVSILMFGTYTNDENGASSDEGSCILRVGSPYEPVATGERVELPGGRTGMACTPEQLATFRIS</sequence>
<keyword evidence="3" id="KW-1185">Reference proteome</keyword>
<accession>A0ABW1SXQ5</accession>